<keyword evidence="8" id="KW-1185">Reference proteome</keyword>
<evidence type="ECO:0000259" key="6">
    <source>
        <dbReference type="PROSITE" id="PS50850"/>
    </source>
</evidence>
<dbReference type="Gene3D" id="1.20.1250.20">
    <property type="entry name" value="MFS general substrate transporter like domains"/>
    <property type="match status" value="2"/>
</dbReference>
<feature type="transmembrane region" description="Helical" evidence="5">
    <location>
        <begin position="282"/>
        <end position="304"/>
    </location>
</feature>
<evidence type="ECO:0000313" key="7">
    <source>
        <dbReference type="EMBL" id="KAK5092977.1"/>
    </source>
</evidence>
<dbReference type="InterPro" id="IPR005829">
    <property type="entry name" value="Sugar_transporter_CS"/>
</dbReference>
<feature type="transmembrane region" description="Helical" evidence="5">
    <location>
        <begin position="51"/>
        <end position="69"/>
    </location>
</feature>
<feature type="transmembrane region" description="Helical" evidence="5">
    <location>
        <begin position="129"/>
        <end position="155"/>
    </location>
</feature>
<keyword evidence="4 5" id="KW-0472">Membrane</keyword>
<keyword evidence="3 5" id="KW-1133">Transmembrane helix</keyword>
<dbReference type="Proteomes" id="UP001345013">
    <property type="component" value="Unassembled WGS sequence"/>
</dbReference>
<name>A0ABR0KB63_9EURO</name>
<proteinExistence type="predicted"/>
<evidence type="ECO:0000313" key="8">
    <source>
        <dbReference type="Proteomes" id="UP001345013"/>
    </source>
</evidence>
<dbReference type="InterPro" id="IPR036259">
    <property type="entry name" value="MFS_trans_sf"/>
</dbReference>
<comment type="caution">
    <text evidence="7">The sequence shown here is derived from an EMBL/GenBank/DDBJ whole genome shotgun (WGS) entry which is preliminary data.</text>
</comment>
<evidence type="ECO:0000256" key="1">
    <source>
        <dbReference type="ARBA" id="ARBA00004141"/>
    </source>
</evidence>
<feature type="transmembrane region" description="Helical" evidence="5">
    <location>
        <begin position="170"/>
        <end position="188"/>
    </location>
</feature>
<accession>A0ABR0KB63</accession>
<dbReference type="Pfam" id="PF00083">
    <property type="entry name" value="Sugar_tr"/>
    <property type="match status" value="2"/>
</dbReference>
<gene>
    <name evidence="7" type="ORF">LTR24_004636</name>
</gene>
<sequence length="545" mass="60494">MLGYVYWYDETTSEHVNAVNLATLAGCIFGMLLFGWLGDNYGRRKVYGHELLLLIVGTIGVIMSSPGYTPPLRSSTDEESIDWSSYGSMNVISWLTFWRFVSGVGIGGDYPLSATIVSEFAPTNRRATMLAAVFSMQAFGYATANIVALIVTVIVRNRYPDPSARAVDQLWRWVIGLALIPAFAAAVLRLTIPESPRFTLDVADNIARAFDETNRFNNAKLEPEWVKQANMDTVGEILAAEQAEGDNSGQGSTPAIVDVVDVTDIDQSRIQAKRYFLKDGNWTLLVGTSLCWFLLDIGFCALSLNSPRTVSKLWYQNPVERPDRPVWDTNLDVENPENGIYTILITNSTHSLIISSIGAIVGALLMVYFIDKVNRKEFRLGSFLVLAVLFIVTGATFSTTVQTGFHGVTITLFVLCQLAFYCGPNTLTFIIPAELFPTKYRATYHGISAAAGKVGSIITQVFLAYVKFNSGGDEVTSSDPESKWLGWVLMIFSFPMVVGAIVTWFFIPDVQYKDRKTKSLEELVFVQQRRQLHSYDIEMDSDAGK</sequence>
<feature type="transmembrane region" description="Helical" evidence="5">
    <location>
        <begin position="407"/>
        <end position="431"/>
    </location>
</feature>
<reference evidence="7 8" key="1">
    <citation type="submission" date="2023-08" db="EMBL/GenBank/DDBJ databases">
        <title>Black Yeasts Isolated from many extreme environments.</title>
        <authorList>
            <person name="Coleine C."/>
            <person name="Stajich J.E."/>
            <person name="Selbmann L."/>
        </authorList>
    </citation>
    <scope>NUCLEOTIDE SEQUENCE [LARGE SCALE GENOMIC DNA]</scope>
    <source>
        <strain evidence="7 8">CCFEE 5885</strain>
    </source>
</reference>
<evidence type="ECO:0000256" key="4">
    <source>
        <dbReference type="ARBA" id="ARBA00023136"/>
    </source>
</evidence>
<evidence type="ECO:0000256" key="5">
    <source>
        <dbReference type="SAM" id="Phobius"/>
    </source>
</evidence>
<keyword evidence="2 5" id="KW-0812">Transmembrane</keyword>
<protein>
    <recommendedName>
        <fullName evidence="6">Major facilitator superfamily (MFS) profile domain-containing protein</fullName>
    </recommendedName>
</protein>
<comment type="subcellular location">
    <subcellularLocation>
        <location evidence="1">Membrane</location>
        <topology evidence="1">Multi-pass membrane protein</topology>
    </subcellularLocation>
</comment>
<feature type="domain" description="Major facilitator superfamily (MFS) profile" evidence="6">
    <location>
        <begin position="1"/>
        <end position="511"/>
    </location>
</feature>
<feature type="transmembrane region" description="Helical" evidence="5">
    <location>
        <begin position="443"/>
        <end position="464"/>
    </location>
</feature>
<dbReference type="SUPFAM" id="SSF103473">
    <property type="entry name" value="MFS general substrate transporter"/>
    <property type="match status" value="1"/>
</dbReference>
<evidence type="ECO:0000256" key="2">
    <source>
        <dbReference type="ARBA" id="ARBA00022692"/>
    </source>
</evidence>
<organism evidence="7 8">
    <name type="scientific">Lithohypha guttulata</name>
    <dbReference type="NCBI Taxonomy" id="1690604"/>
    <lineage>
        <taxon>Eukaryota</taxon>
        <taxon>Fungi</taxon>
        <taxon>Dikarya</taxon>
        <taxon>Ascomycota</taxon>
        <taxon>Pezizomycotina</taxon>
        <taxon>Eurotiomycetes</taxon>
        <taxon>Chaetothyriomycetidae</taxon>
        <taxon>Chaetothyriales</taxon>
        <taxon>Trichomeriaceae</taxon>
        <taxon>Lithohypha</taxon>
    </lineage>
</organism>
<dbReference type="InterPro" id="IPR020846">
    <property type="entry name" value="MFS_dom"/>
</dbReference>
<feature type="transmembrane region" description="Helical" evidence="5">
    <location>
        <begin position="352"/>
        <end position="370"/>
    </location>
</feature>
<feature type="transmembrane region" description="Helical" evidence="5">
    <location>
        <begin position="484"/>
        <end position="507"/>
    </location>
</feature>
<dbReference type="PROSITE" id="PS00217">
    <property type="entry name" value="SUGAR_TRANSPORT_2"/>
    <property type="match status" value="1"/>
</dbReference>
<dbReference type="EMBL" id="JAVRRG010000049">
    <property type="protein sequence ID" value="KAK5092977.1"/>
    <property type="molecule type" value="Genomic_DNA"/>
</dbReference>
<feature type="transmembrane region" description="Helical" evidence="5">
    <location>
        <begin position="382"/>
        <end position="401"/>
    </location>
</feature>
<dbReference type="InterPro" id="IPR005828">
    <property type="entry name" value="MFS_sugar_transport-like"/>
</dbReference>
<dbReference type="PANTHER" id="PTHR24064">
    <property type="entry name" value="SOLUTE CARRIER FAMILY 22 MEMBER"/>
    <property type="match status" value="1"/>
</dbReference>
<feature type="transmembrane region" description="Helical" evidence="5">
    <location>
        <begin position="89"/>
        <end position="108"/>
    </location>
</feature>
<evidence type="ECO:0000256" key="3">
    <source>
        <dbReference type="ARBA" id="ARBA00022989"/>
    </source>
</evidence>
<feature type="transmembrane region" description="Helical" evidence="5">
    <location>
        <begin position="20"/>
        <end position="39"/>
    </location>
</feature>
<dbReference type="PROSITE" id="PS50850">
    <property type="entry name" value="MFS"/>
    <property type="match status" value="1"/>
</dbReference>